<dbReference type="AlphaFoldDB" id="X1TQT7"/>
<evidence type="ECO:0000313" key="1">
    <source>
        <dbReference type="EMBL" id="GAJ07614.1"/>
    </source>
</evidence>
<name>X1TQT7_9ZZZZ</name>
<proteinExistence type="predicted"/>
<accession>X1TQT7</accession>
<reference evidence="1" key="1">
    <citation type="journal article" date="2014" name="Front. Microbiol.">
        <title>High frequency of phylogenetically diverse reductive dehalogenase-homologous genes in deep subseafloor sedimentary metagenomes.</title>
        <authorList>
            <person name="Kawai M."/>
            <person name="Futagami T."/>
            <person name="Toyoda A."/>
            <person name="Takaki Y."/>
            <person name="Nishi S."/>
            <person name="Hori S."/>
            <person name="Arai W."/>
            <person name="Tsubouchi T."/>
            <person name="Morono Y."/>
            <person name="Uchiyama I."/>
            <person name="Ito T."/>
            <person name="Fujiyama A."/>
            <person name="Inagaki F."/>
            <person name="Takami H."/>
        </authorList>
    </citation>
    <scope>NUCLEOTIDE SEQUENCE</scope>
    <source>
        <strain evidence="1">Expedition CK06-06</strain>
    </source>
</reference>
<organism evidence="1">
    <name type="scientific">marine sediment metagenome</name>
    <dbReference type="NCBI Taxonomy" id="412755"/>
    <lineage>
        <taxon>unclassified sequences</taxon>
        <taxon>metagenomes</taxon>
        <taxon>ecological metagenomes</taxon>
    </lineage>
</organism>
<protein>
    <submittedName>
        <fullName evidence="1">Uncharacterized protein</fullName>
    </submittedName>
</protein>
<gene>
    <name evidence="1" type="ORF">S12H4_48874</name>
</gene>
<sequence length="86" mass="10049">MPKKPPLYPHVPKSQKPQVKRDIYCYIPTKALTVGMMCFYADSREEADEKAQAVEYYDLEFSGTWDEIGERIKREGQKNWLGEVGY</sequence>
<comment type="caution">
    <text evidence="1">The sequence shown here is derived from an EMBL/GenBank/DDBJ whole genome shotgun (WGS) entry which is preliminary data.</text>
</comment>
<dbReference type="EMBL" id="BARW01030592">
    <property type="protein sequence ID" value="GAJ07614.1"/>
    <property type="molecule type" value="Genomic_DNA"/>
</dbReference>